<sequence>MKNYIYINENLIESSYNQLPPKARTEINSKGKLSIENFSPKFELEIERIRAQPSAEEKIEAIEKHYRKNNKIHHERPIDKNDKHENNFFLESTTAKKYHIPITKNFPFPDLKGISVWISDPDPSTFSEKSYEYRGTFLYLVETLYEDTRNTYCTTISGCSALQAIVNMATGKNLFDNENWGREPYGRWNHDHPGIKLGSIGAFTTGETRPIKTLYMRRYITDEQSYFYKARKMRVNDLLAYPLYISSI</sequence>
<evidence type="ECO:0000313" key="1">
    <source>
        <dbReference type="EMBL" id="SDF03844.1"/>
    </source>
</evidence>
<proteinExistence type="predicted"/>
<dbReference type="Proteomes" id="UP000243378">
    <property type="component" value="Unassembled WGS sequence"/>
</dbReference>
<dbReference type="OrthoDB" id="2679006at2"/>
<gene>
    <name evidence="1" type="ORF">SAMN05216381_0781</name>
</gene>
<dbReference type="AlphaFoldDB" id="A0A1G7HUE0"/>
<accession>A0A1G7HUE0</accession>
<protein>
    <submittedName>
        <fullName evidence="1">Uncharacterized protein</fullName>
    </submittedName>
</protein>
<name>A0A1G7HUE0_9GAMM</name>
<evidence type="ECO:0000313" key="2">
    <source>
        <dbReference type="Proteomes" id="UP000243378"/>
    </source>
</evidence>
<organism evidence="1 2">
    <name type="scientific">Phytopseudomonas seleniipraecipitans</name>
    <dbReference type="NCBI Taxonomy" id="640205"/>
    <lineage>
        <taxon>Bacteria</taxon>
        <taxon>Pseudomonadati</taxon>
        <taxon>Pseudomonadota</taxon>
        <taxon>Gammaproteobacteria</taxon>
        <taxon>Pseudomonadales</taxon>
        <taxon>Pseudomonadaceae</taxon>
        <taxon>Phytopseudomonas</taxon>
    </lineage>
</organism>
<reference evidence="1 2" key="1">
    <citation type="submission" date="2016-10" db="EMBL/GenBank/DDBJ databases">
        <authorList>
            <person name="de Groot N.N."/>
        </authorList>
    </citation>
    <scope>NUCLEOTIDE SEQUENCE [LARGE SCALE GENOMIC DNA]</scope>
    <source>
        <strain evidence="1 2">LMG 25475</strain>
    </source>
</reference>
<dbReference type="EMBL" id="FNBM01000001">
    <property type="protein sequence ID" value="SDF03844.1"/>
    <property type="molecule type" value="Genomic_DNA"/>
</dbReference>
<dbReference type="RefSeq" id="WP_143024571.1">
    <property type="nucleotide sequence ID" value="NZ_FNBM01000001.1"/>
</dbReference>